<feature type="chain" id="PRO_5042685671" evidence="10">
    <location>
        <begin position="23"/>
        <end position="509"/>
    </location>
</feature>
<keyword evidence="3 9" id="KW-0812">Transmembrane</keyword>
<feature type="compositionally biased region" description="Low complexity" evidence="8">
    <location>
        <begin position="29"/>
        <end position="38"/>
    </location>
</feature>
<keyword evidence="10" id="KW-0732">Signal</keyword>
<proteinExistence type="inferred from homology"/>
<dbReference type="GO" id="GO:0017038">
    <property type="term" value="P:protein import"/>
    <property type="evidence" value="ECO:0007669"/>
    <property type="project" value="TreeGrafter"/>
</dbReference>
<organism evidence="13 14">
    <name type="scientific">Nitrosomonas nitrosa</name>
    <dbReference type="NCBI Taxonomy" id="52442"/>
    <lineage>
        <taxon>Bacteria</taxon>
        <taxon>Pseudomonadati</taxon>
        <taxon>Pseudomonadota</taxon>
        <taxon>Betaproteobacteria</taxon>
        <taxon>Nitrosomonadales</taxon>
        <taxon>Nitrosomonadaceae</taxon>
        <taxon>Nitrosomonas</taxon>
    </lineage>
</organism>
<evidence type="ECO:0000256" key="1">
    <source>
        <dbReference type="ARBA" id="ARBA00004651"/>
    </source>
</evidence>
<evidence type="ECO:0000256" key="10">
    <source>
        <dbReference type="SAM" id="SignalP"/>
    </source>
</evidence>
<feature type="region of interest" description="Disordered" evidence="8">
    <location>
        <begin position="26"/>
        <end position="67"/>
    </location>
</feature>
<evidence type="ECO:0000313" key="12">
    <source>
        <dbReference type="EMBL" id="CAE6498746.1"/>
    </source>
</evidence>
<sequence>MRLFICLILLCVTLVNIVYAQAEEPVTTSSAGSSSSDAADVKPTAKPETGKTSPTAGKKKASSDTQPVSLETAYKREYAFLDAQKRELRAQLDKYKVNANSKEQELIRKINALERESVSRSAKIDQFNSQIAEAERTQAAVSERSEALEITYAQAEITLKNYNLEMPAALKEATESDQQKVDYLFKQALSLIAGLGDIQSKPGKFFLENGKQAEGEIIYLGNIAAYGVSAEGSGSLVPAGNDEFKVWKEPAADIAVALSKQVQPDELKLFLFESRTAAIEETPDKTILSVIHSGGIIGWVIVGLGAFALLLIFIRTFLLYKNSSDTRLLSDGVIKHVMAGQLDQARHMCEQGSSAITRVLASTLRHLKDDRDHMENIVHEAILQESGPLDRFGSAILVIASVSPLLGLLGTVTGMISTFDVITEFGTGDPKLLSGGISIALVTTELGLIVAIPALLLGSLLTAWSRNIKRDMEYSALRVTNAFLGSIDEVNPLSPNESSEQFAMNPQLA</sequence>
<feature type="compositionally biased region" description="Basic and acidic residues" evidence="8">
    <location>
        <begin position="39"/>
        <end position="49"/>
    </location>
</feature>
<reference evidence="12" key="2">
    <citation type="submission" date="2021-02" db="EMBL/GenBank/DDBJ databases">
        <authorList>
            <person name="Han P."/>
        </authorList>
    </citation>
    <scope>NUCLEOTIDE SEQUENCE</scope>
    <source>
        <strain evidence="12">Nitrosomonas nitrosa 18-3D</strain>
    </source>
</reference>
<keyword evidence="5 9" id="KW-0472">Membrane</keyword>
<protein>
    <submittedName>
        <fullName evidence="13">Biopolymer transport protein ExbB</fullName>
    </submittedName>
</protein>
<feature type="coiled-coil region" evidence="7">
    <location>
        <begin position="78"/>
        <end position="165"/>
    </location>
</feature>
<feature type="signal peptide" evidence="10">
    <location>
        <begin position="1"/>
        <end position="22"/>
    </location>
</feature>
<comment type="subcellular location">
    <subcellularLocation>
        <location evidence="1">Cell membrane</location>
        <topology evidence="1">Multi-pass membrane protein</topology>
    </subcellularLocation>
    <subcellularLocation>
        <location evidence="6">Membrane</location>
        <topology evidence="6">Multi-pass membrane protein</topology>
    </subcellularLocation>
</comment>
<name>A0A1I4RIA4_9PROT</name>
<dbReference type="OrthoDB" id="4045at2"/>
<evidence type="ECO:0000313" key="13">
    <source>
        <dbReference type="EMBL" id="SFM51981.1"/>
    </source>
</evidence>
<dbReference type="AlphaFoldDB" id="A0A1I4RIA4"/>
<dbReference type="RefSeq" id="WP_090669885.1">
    <property type="nucleotide sequence ID" value="NZ_CAJNAP010000009.1"/>
</dbReference>
<feature type="domain" description="MotA/TolQ/ExbB proton channel" evidence="11">
    <location>
        <begin position="354"/>
        <end position="473"/>
    </location>
</feature>
<reference evidence="13 14" key="1">
    <citation type="submission" date="2016-10" db="EMBL/GenBank/DDBJ databases">
        <authorList>
            <person name="de Groot N.N."/>
        </authorList>
    </citation>
    <scope>NUCLEOTIDE SEQUENCE [LARGE SCALE GENOMIC DNA]</scope>
    <source>
        <strain evidence="13 14">Nm146</strain>
    </source>
</reference>
<keyword evidence="14" id="KW-1185">Reference proteome</keyword>
<dbReference type="InterPro" id="IPR050790">
    <property type="entry name" value="ExbB/TolQ_transport"/>
</dbReference>
<comment type="similarity">
    <text evidence="6">Belongs to the exbB/tolQ family.</text>
</comment>
<dbReference type="InterPro" id="IPR002898">
    <property type="entry name" value="MotA_ExbB_proton_chnl"/>
</dbReference>
<feature type="transmembrane region" description="Helical" evidence="9">
    <location>
        <begin position="395"/>
        <end position="417"/>
    </location>
</feature>
<dbReference type="GO" id="GO:0005886">
    <property type="term" value="C:plasma membrane"/>
    <property type="evidence" value="ECO:0007669"/>
    <property type="project" value="UniProtKB-SubCell"/>
</dbReference>
<evidence type="ECO:0000256" key="8">
    <source>
        <dbReference type="SAM" id="MobiDB-lite"/>
    </source>
</evidence>
<feature type="transmembrane region" description="Helical" evidence="9">
    <location>
        <begin position="296"/>
        <end position="320"/>
    </location>
</feature>
<dbReference type="EMBL" id="CAJNAP010000009">
    <property type="protein sequence ID" value="CAE6498746.1"/>
    <property type="molecule type" value="Genomic_DNA"/>
</dbReference>
<accession>A0A1I4RIA4</accession>
<evidence type="ECO:0000256" key="9">
    <source>
        <dbReference type="SAM" id="Phobius"/>
    </source>
</evidence>
<keyword evidence="6" id="KW-0813">Transport</keyword>
<dbReference type="EMBL" id="FOUF01000019">
    <property type="protein sequence ID" value="SFM51981.1"/>
    <property type="molecule type" value="Genomic_DNA"/>
</dbReference>
<gene>
    <name evidence="12" type="ORF">NMYAN_170007</name>
    <name evidence="13" type="ORF">SAMN05421880_11942</name>
</gene>
<keyword evidence="6" id="KW-0653">Protein transport</keyword>
<evidence type="ECO:0000256" key="5">
    <source>
        <dbReference type="ARBA" id="ARBA00023136"/>
    </source>
</evidence>
<keyword evidence="4 9" id="KW-1133">Transmembrane helix</keyword>
<dbReference type="PANTHER" id="PTHR30625">
    <property type="entry name" value="PROTEIN TOLQ"/>
    <property type="match status" value="1"/>
</dbReference>
<evidence type="ECO:0000256" key="4">
    <source>
        <dbReference type="ARBA" id="ARBA00022989"/>
    </source>
</evidence>
<evidence type="ECO:0000313" key="14">
    <source>
        <dbReference type="Proteomes" id="UP000199561"/>
    </source>
</evidence>
<keyword evidence="7" id="KW-0175">Coiled coil</keyword>
<evidence type="ECO:0000256" key="6">
    <source>
        <dbReference type="RuleBase" id="RU004057"/>
    </source>
</evidence>
<keyword evidence="2" id="KW-1003">Cell membrane</keyword>
<evidence type="ECO:0000259" key="11">
    <source>
        <dbReference type="Pfam" id="PF01618"/>
    </source>
</evidence>
<dbReference type="STRING" id="52442.SAMN05421880_11942"/>
<evidence type="ECO:0000256" key="7">
    <source>
        <dbReference type="SAM" id="Coils"/>
    </source>
</evidence>
<dbReference type="PANTHER" id="PTHR30625:SF11">
    <property type="entry name" value="MOTA_TOLQ_EXBB PROTON CHANNEL DOMAIN-CONTAINING PROTEIN"/>
    <property type="match status" value="1"/>
</dbReference>
<feature type="transmembrane region" description="Helical" evidence="9">
    <location>
        <begin position="437"/>
        <end position="464"/>
    </location>
</feature>
<evidence type="ECO:0000256" key="2">
    <source>
        <dbReference type="ARBA" id="ARBA00022475"/>
    </source>
</evidence>
<dbReference type="Pfam" id="PF01618">
    <property type="entry name" value="MotA_ExbB"/>
    <property type="match status" value="1"/>
</dbReference>
<dbReference type="Proteomes" id="UP000601736">
    <property type="component" value="Unassembled WGS sequence"/>
</dbReference>
<evidence type="ECO:0000256" key="3">
    <source>
        <dbReference type="ARBA" id="ARBA00022692"/>
    </source>
</evidence>
<dbReference type="Proteomes" id="UP000199561">
    <property type="component" value="Unassembled WGS sequence"/>
</dbReference>